<proteinExistence type="predicted"/>
<feature type="region of interest" description="Disordered" evidence="6">
    <location>
        <begin position="39"/>
        <end position="67"/>
    </location>
</feature>
<feature type="transmembrane region" description="Helical" evidence="7">
    <location>
        <begin position="125"/>
        <end position="143"/>
    </location>
</feature>
<dbReference type="GO" id="GO:0022857">
    <property type="term" value="F:transmembrane transporter activity"/>
    <property type="evidence" value="ECO:0007669"/>
    <property type="project" value="InterPro"/>
</dbReference>
<dbReference type="SUPFAM" id="SSF103473">
    <property type="entry name" value="MFS general substrate transporter"/>
    <property type="match status" value="2"/>
</dbReference>
<evidence type="ECO:0000256" key="7">
    <source>
        <dbReference type="SAM" id="Phobius"/>
    </source>
</evidence>
<evidence type="ECO:0000256" key="4">
    <source>
        <dbReference type="ARBA" id="ARBA00022989"/>
    </source>
</evidence>
<dbReference type="GeneID" id="92180577"/>
<dbReference type="InterPro" id="IPR020846">
    <property type="entry name" value="MFS_dom"/>
</dbReference>
<protein>
    <recommendedName>
        <fullName evidence="8">Major facilitator superfamily (MFS) profile domain-containing protein</fullName>
    </recommendedName>
</protein>
<evidence type="ECO:0000313" key="9">
    <source>
        <dbReference type="EMBL" id="KAK8854580.1"/>
    </source>
</evidence>
<dbReference type="RefSeq" id="XP_066802818.1">
    <property type="nucleotide sequence ID" value="XM_066946426.1"/>
</dbReference>
<feature type="transmembrane region" description="Helical" evidence="7">
    <location>
        <begin position="89"/>
        <end position="110"/>
    </location>
</feature>
<dbReference type="InterPro" id="IPR036259">
    <property type="entry name" value="MFS_trans_sf"/>
</dbReference>
<dbReference type="KEGG" id="kne:92180577"/>
<comment type="subcellular location">
    <subcellularLocation>
        <location evidence="1">Membrane</location>
        <topology evidence="1">Multi-pass membrane protein</topology>
    </subcellularLocation>
</comment>
<evidence type="ECO:0000256" key="6">
    <source>
        <dbReference type="SAM" id="MobiDB-lite"/>
    </source>
</evidence>
<accession>A0AAW0YM77</accession>
<feature type="transmembrane region" description="Helical" evidence="7">
    <location>
        <begin position="443"/>
        <end position="461"/>
    </location>
</feature>
<gene>
    <name evidence="9" type="ORF">IAR55_003319</name>
</gene>
<keyword evidence="10" id="KW-1185">Reference proteome</keyword>
<evidence type="ECO:0000313" key="10">
    <source>
        <dbReference type="Proteomes" id="UP001388673"/>
    </source>
</evidence>
<feature type="domain" description="Major facilitator superfamily (MFS) profile" evidence="8">
    <location>
        <begin position="89"/>
        <end position="541"/>
    </location>
</feature>
<evidence type="ECO:0000256" key="2">
    <source>
        <dbReference type="ARBA" id="ARBA00022448"/>
    </source>
</evidence>
<evidence type="ECO:0000259" key="8">
    <source>
        <dbReference type="PROSITE" id="PS50850"/>
    </source>
</evidence>
<feature type="transmembrane region" description="Helical" evidence="7">
    <location>
        <begin position="413"/>
        <end position="431"/>
    </location>
</feature>
<feature type="transmembrane region" description="Helical" evidence="7">
    <location>
        <begin position="518"/>
        <end position="536"/>
    </location>
</feature>
<dbReference type="AlphaFoldDB" id="A0AAW0YM77"/>
<dbReference type="Pfam" id="PF07690">
    <property type="entry name" value="MFS_1"/>
    <property type="match status" value="1"/>
</dbReference>
<feature type="transmembrane region" description="Helical" evidence="7">
    <location>
        <begin position="279"/>
        <end position="300"/>
    </location>
</feature>
<evidence type="ECO:0000256" key="5">
    <source>
        <dbReference type="ARBA" id="ARBA00023136"/>
    </source>
</evidence>
<dbReference type="EMBL" id="JBCAWK010000006">
    <property type="protein sequence ID" value="KAK8854580.1"/>
    <property type="molecule type" value="Genomic_DNA"/>
</dbReference>
<feature type="transmembrane region" description="Helical" evidence="7">
    <location>
        <begin position="380"/>
        <end position="401"/>
    </location>
</feature>
<evidence type="ECO:0000256" key="3">
    <source>
        <dbReference type="ARBA" id="ARBA00022692"/>
    </source>
</evidence>
<evidence type="ECO:0000256" key="1">
    <source>
        <dbReference type="ARBA" id="ARBA00004141"/>
    </source>
</evidence>
<keyword evidence="3 7" id="KW-0812">Transmembrane</keyword>
<dbReference type="PANTHER" id="PTHR42718:SF9">
    <property type="entry name" value="MAJOR FACILITATOR SUPERFAMILY MULTIDRUG TRANSPORTER MFSC"/>
    <property type="match status" value="1"/>
</dbReference>
<organism evidence="9 10">
    <name type="scientific">Kwoniella newhampshirensis</name>
    <dbReference type="NCBI Taxonomy" id="1651941"/>
    <lineage>
        <taxon>Eukaryota</taxon>
        <taxon>Fungi</taxon>
        <taxon>Dikarya</taxon>
        <taxon>Basidiomycota</taxon>
        <taxon>Agaricomycotina</taxon>
        <taxon>Tremellomycetes</taxon>
        <taxon>Tremellales</taxon>
        <taxon>Cryptococcaceae</taxon>
        <taxon>Kwoniella</taxon>
    </lineage>
</organism>
<reference evidence="9 10" key="1">
    <citation type="journal article" date="2024" name="bioRxiv">
        <title>Comparative genomics of Cryptococcus and Kwoniella reveals pathogenesis evolution and contrasting karyotype dynamics via intercentromeric recombination or chromosome fusion.</title>
        <authorList>
            <person name="Coelho M.A."/>
            <person name="David-Palma M."/>
            <person name="Shea T."/>
            <person name="Bowers K."/>
            <person name="McGinley-Smith S."/>
            <person name="Mohammad A.W."/>
            <person name="Gnirke A."/>
            <person name="Yurkov A.M."/>
            <person name="Nowrousian M."/>
            <person name="Sun S."/>
            <person name="Cuomo C.A."/>
            <person name="Heitman J."/>
        </authorList>
    </citation>
    <scope>NUCLEOTIDE SEQUENCE [LARGE SCALE GENOMIC DNA]</scope>
    <source>
        <strain evidence="9 10">CBS 13917</strain>
    </source>
</reference>
<feature type="transmembrane region" description="Helical" evidence="7">
    <location>
        <begin position="214"/>
        <end position="237"/>
    </location>
</feature>
<keyword evidence="4 7" id="KW-1133">Transmembrane helix</keyword>
<name>A0AAW0YM77_9TREE</name>
<comment type="caution">
    <text evidence="9">The sequence shown here is derived from an EMBL/GenBank/DDBJ whole genome shotgun (WGS) entry which is preliminary data.</text>
</comment>
<dbReference type="Proteomes" id="UP001388673">
    <property type="component" value="Unassembled WGS sequence"/>
</dbReference>
<feature type="transmembrane region" description="Helical" evidence="7">
    <location>
        <begin position="347"/>
        <end position="368"/>
    </location>
</feature>
<dbReference type="GO" id="GO:0016020">
    <property type="term" value="C:membrane"/>
    <property type="evidence" value="ECO:0007669"/>
    <property type="project" value="UniProtKB-SubCell"/>
</dbReference>
<dbReference type="PANTHER" id="PTHR42718">
    <property type="entry name" value="MAJOR FACILITATOR SUPERFAMILY MULTIDRUG TRANSPORTER MFSC"/>
    <property type="match status" value="1"/>
</dbReference>
<dbReference type="Gene3D" id="1.20.1250.20">
    <property type="entry name" value="MFS general substrate transporter like domains"/>
    <property type="match status" value="2"/>
</dbReference>
<feature type="transmembrane region" description="Helical" evidence="7">
    <location>
        <begin position="307"/>
        <end position="327"/>
    </location>
</feature>
<dbReference type="PROSITE" id="PS50850">
    <property type="entry name" value="MFS"/>
    <property type="match status" value="1"/>
</dbReference>
<sequence length="559" mass="61309">MSTPTLTERNGDIINLPVCLRSHAETACTACDDERGIKDQHVPDTNGDPEPCTGSMDAAREREAPAPIPPPAPAHKFAVKLSQKKKYSLLFIFSMALFIDQWCLAAFFIFTNPIVQDLRVEHSQQSWIITSYAVTFAASLLFWGRMSDLYSARAVFSYGFLALGVLSIIISFLPEQYSFFIFRALSGLAGGTLVPSAFRLIVMVFEPHELKKAFTLYGVAGPLAATSGVIVAGPLAATSGVIVAGLMELIKKHNQLAGWRWEQGGSTDVIKDKWKRLDLVGSFTMLATIILLVLSFTLGATSGFPSAGFLAPFFISLVLIGLFFYWESCLPVTHALLPPQVWKYRDFALWIAFGLFPQGWWSIQMLPVVQVFREVRGESYLMAAVRMLPMPIGATVATIIATNFPRTASKPRWAVAVNITIGIAMLVLFAESRTQVGRDYWKYLLPGWLVASAAMMFLYNANNVGVMTSVPPEMAGVAGALLQVAVQTGNAIALGVQAGLLTVHPGGYHDWRNIQASSYFQMGWGAIWMIGFLVLYRPKKKALEQGDEKAEGKRQTAAV</sequence>
<keyword evidence="2" id="KW-0813">Transport</keyword>
<feature type="transmembrane region" description="Helical" evidence="7">
    <location>
        <begin position="155"/>
        <end position="174"/>
    </location>
</feature>
<dbReference type="InterPro" id="IPR011701">
    <property type="entry name" value="MFS"/>
</dbReference>
<keyword evidence="5 7" id="KW-0472">Membrane</keyword>